<evidence type="ECO:0000313" key="2">
    <source>
        <dbReference type="EMBL" id="MBF9069310.1"/>
    </source>
</evidence>
<name>A0A931B185_9ACTN</name>
<evidence type="ECO:0000259" key="1">
    <source>
        <dbReference type="Pfam" id="PF13810"/>
    </source>
</evidence>
<evidence type="ECO:0000313" key="3">
    <source>
        <dbReference type="Proteomes" id="UP000657385"/>
    </source>
</evidence>
<accession>A0A931B185</accession>
<dbReference type="SUPFAM" id="SSF89372">
    <property type="entry name" value="Fucose-specific lectin"/>
    <property type="match status" value="1"/>
</dbReference>
<dbReference type="Proteomes" id="UP000657385">
    <property type="component" value="Unassembled WGS sequence"/>
</dbReference>
<sequence length="756" mass="81427">MALGCLLVAGSAPYARSTAADAPAPPQTVVEPLVTGDPCLIQGRPRTPGTQGDFDLVVLQGNDLVFYSHDNADVNYAWTRGPVITDRATGPGCLIESDYTTAGFPNLEVVVPESGRLVHYWRAATGGQWQQGGVFGSGISDDRPAVIQSDFHSNGHGDLEVLARQGDHLAAFWRDTATWHPAQTFAAGVSGGPAMIQGGFGGDHKNFEVVVPVGGHLEHWWHDNSDVNKPWQSGGSFASGVTGSPSLIESGFGAGDRPGNFEVAVAVGDHLEHWWHDNSDVNKPWQFGGSFASGVTGSPSLIESGFGAGDRPGNFEVVVPGPAAPEPPDNAQVAGGFSGNGLEHWWHDNSDVNKPWQPGSQQIAYRGRSEKVCQLTGNVDAEQRMLTTNLTGIRANAQGTDLGYPVDDGTTLTLLFGDTRPAAVENHEEEGYDDSVATSRDTAPPSYASCLHLTYPILNTFPTPTYRPAIVINPPIYQGYFNVPSSGFVSGGHQYVIFWTNHCAGTGSSDSSHCENGHQPGVNQYGNAVMTQYDPVLGRYKNLFQLNRRFTYTGALNTENIAGAPAADARGTYIWGVGLYRSTDPIMAYAPPGPVATDLNWRYLHVNPNGTRSWVSDVRLATSMFTDSQSDRCVGESSISWVAPLKSWLMLYNCQSKIQARFADSIAGPWSAPSTIFDPGVDNGLCHFMHETARDCDPVADSNLEGDPYAPYVLSRFTRAHPGDPYAADIDYVMSTWDPYQTVIMHAVITKGHPHN</sequence>
<comment type="caution">
    <text evidence="2">The sequence shown here is derived from an EMBL/GenBank/DDBJ whole genome shotgun (WGS) entry which is preliminary data.</text>
</comment>
<dbReference type="Pfam" id="PF13810">
    <property type="entry name" value="DUF4185"/>
    <property type="match status" value="1"/>
</dbReference>
<dbReference type="InterPro" id="IPR025442">
    <property type="entry name" value="DUF4185"/>
</dbReference>
<dbReference type="AlphaFoldDB" id="A0A931B185"/>
<gene>
    <name evidence="2" type="ORF">I2501_14890</name>
</gene>
<feature type="domain" description="DUF4185" evidence="1">
    <location>
        <begin position="391"/>
        <end position="746"/>
    </location>
</feature>
<organism evidence="2 3">
    <name type="scientific">Streptacidiphilus fuscans</name>
    <dbReference type="NCBI Taxonomy" id="2789292"/>
    <lineage>
        <taxon>Bacteria</taxon>
        <taxon>Bacillati</taxon>
        <taxon>Actinomycetota</taxon>
        <taxon>Actinomycetes</taxon>
        <taxon>Kitasatosporales</taxon>
        <taxon>Streptomycetaceae</taxon>
        <taxon>Streptacidiphilus</taxon>
    </lineage>
</organism>
<dbReference type="EMBL" id="JADPRT010000005">
    <property type="protein sequence ID" value="MBF9069310.1"/>
    <property type="molecule type" value="Genomic_DNA"/>
</dbReference>
<dbReference type="RefSeq" id="WP_196194458.1">
    <property type="nucleotide sequence ID" value="NZ_JADPRT010000005.1"/>
</dbReference>
<reference evidence="2" key="1">
    <citation type="submission" date="2020-11" db="EMBL/GenBank/DDBJ databases">
        <title>Isolation and identification of active actinomycetes.</title>
        <authorList>
            <person name="Yu B."/>
        </authorList>
    </citation>
    <scope>NUCLEOTIDE SEQUENCE</scope>
    <source>
        <strain evidence="2">NEAU-YB345</strain>
    </source>
</reference>
<proteinExistence type="predicted"/>
<protein>
    <submittedName>
        <fullName evidence="2">DUF4185 domain-containing protein</fullName>
    </submittedName>
</protein>
<keyword evidence="3" id="KW-1185">Reference proteome</keyword>